<gene>
    <name evidence="1" type="ORF">MW046_13700</name>
</gene>
<keyword evidence="2" id="KW-1185">Reference proteome</keyword>
<reference evidence="1" key="1">
    <citation type="submission" date="2022-04" db="EMBL/GenBank/DDBJ databases">
        <title>Halocatena sp. nov., isolated from a salt lake.</title>
        <authorList>
            <person name="Cui H.-L."/>
        </authorList>
    </citation>
    <scope>NUCLEOTIDE SEQUENCE</scope>
    <source>
        <strain evidence="1">AD-1</strain>
        <plasmid evidence="1">unnamed1</plasmid>
    </source>
</reference>
<geneLocation type="plasmid" evidence="1 2">
    <name>unnamed1</name>
</geneLocation>
<keyword evidence="1" id="KW-0614">Plasmid</keyword>
<dbReference type="Proteomes" id="UP000831768">
    <property type="component" value="Plasmid unnamed1"/>
</dbReference>
<evidence type="ECO:0000313" key="2">
    <source>
        <dbReference type="Proteomes" id="UP000831768"/>
    </source>
</evidence>
<protein>
    <submittedName>
        <fullName evidence="1">Uncharacterized protein</fullName>
    </submittedName>
</protein>
<name>A0A8U0A5N4_9EURY</name>
<evidence type="ECO:0000313" key="1">
    <source>
        <dbReference type="EMBL" id="UPM44491.1"/>
    </source>
</evidence>
<organism evidence="1 2">
    <name type="scientific">Halocatena salina</name>
    <dbReference type="NCBI Taxonomy" id="2934340"/>
    <lineage>
        <taxon>Archaea</taxon>
        <taxon>Methanobacteriati</taxon>
        <taxon>Methanobacteriota</taxon>
        <taxon>Stenosarchaea group</taxon>
        <taxon>Halobacteria</taxon>
        <taxon>Halobacteriales</taxon>
        <taxon>Natronomonadaceae</taxon>
        <taxon>Halocatena</taxon>
    </lineage>
</organism>
<accession>A0A8U0A5N4</accession>
<dbReference type="KEGG" id="haad:MW046_13700"/>
<sequence length="55" mass="6536">MGDIAAEQGSASAEVVLQEYLFPDRRRQLRRQYMRERLAQAFGRNHHENQCWNSD</sequence>
<dbReference type="GeneID" id="71929121"/>
<dbReference type="EMBL" id="CP096020">
    <property type="protein sequence ID" value="UPM44491.1"/>
    <property type="molecule type" value="Genomic_DNA"/>
</dbReference>
<proteinExistence type="predicted"/>
<dbReference type="RefSeq" id="WP_247995145.1">
    <property type="nucleotide sequence ID" value="NZ_CP096020.1"/>
</dbReference>
<dbReference type="AlphaFoldDB" id="A0A8U0A5N4"/>